<dbReference type="Pfam" id="PF00691">
    <property type="entry name" value="OmpA"/>
    <property type="match status" value="1"/>
</dbReference>
<dbReference type="InterPro" id="IPR011250">
    <property type="entry name" value="OMP/PagP_B-barrel"/>
</dbReference>
<dbReference type="SUPFAM" id="SSF103088">
    <property type="entry name" value="OmpA-like"/>
    <property type="match status" value="1"/>
</dbReference>
<keyword evidence="1" id="KW-0472">Membrane</keyword>
<feature type="chain" id="PRO_5010234645" evidence="2">
    <location>
        <begin position="20"/>
        <end position="472"/>
    </location>
</feature>
<feature type="signal peptide" evidence="2">
    <location>
        <begin position="1"/>
        <end position="19"/>
    </location>
</feature>
<protein>
    <submittedName>
        <fullName evidence="4">OmpA family protein</fullName>
    </submittedName>
</protein>
<evidence type="ECO:0000313" key="4">
    <source>
        <dbReference type="EMBL" id="SEB07444.1"/>
    </source>
</evidence>
<dbReference type="InterPro" id="IPR036737">
    <property type="entry name" value="OmpA-like_sf"/>
</dbReference>
<dbReference type="Gene3D" id="2.40.160.20">
    <property type="match status" value="1"/>
</dbReference>
<evidence type="ECO:0000259" key="3">
    <source>
        <dbReference type="PROSITE" id="PS51123"/>
    </source>
</evidence>
<keyword evidence="2" id="KW-0732">Signal</keyword>
<dbReference type="EMBL" id="FNRP01000028">
    <property type="protein sequence ID" value="SEB07444.1"/>
    <property type="molecule type" value="Genomic_DNA"/>
</dbReference>
<dbReference type="Proteomes" id="UP000183040">
    <property type="component" value="Unassembled WGS sequence"/>
</dbReference>
<accession>A0A1H4GD17</accession>
<dbReference type="Gene3D" id="3.30.1330.60">
    <property type="entry name" value="OmpA-like domain"/>
    <property type="match status" value="1"/>
</dbReference>
<dbReference type="AlphaFoldDB" id="A0A1H4GD17"/>
<dbReference type="PROSITE" id="PS51123">
    <property type="entry name" value="OMPA_2"/>
    <property type="match status" value="1"/>
</dbReference>
<reference evidence="4 5" key="1">
    <citation type="submission" date="2016-10" db="EMBL/GenBank/DDBJ databases">
        <authorList>
            <person name="de Groot N.N."/>
        </authorList>
    </citation>
    <scope>NUCLEOTIDE SEQUENCE [LARGE SCALE GENOMIC DNA]</scope>
    <source>
        <strain evidence="4 5">NLAE-zl-G339</strain>
    </source>
</reference>
<feature type="domain" description="OmpA-like" evidence="3">
    <location>
        <begin position="361"/>
        <end position="472"/>
    </location>
</feature>
<dbReference type="GO" id="GO:0016020">
    <property type="term" value="C:membrane"/>
    <property type="evidence" value="ECO:0007669"/>
    <property type="project" value="UniProtKB-UniRule"/>
</dbReference>
<organism evidence="4 5">
    <name type="scientific">Bacteroides xylanisolvens</name>
    <dbReference type="NCBI Taxonomy" id="371601"/>
    <lineage>
        <taxon>Bacteria</taxon>
        <taxon>Pseudomonadati</taxon>
        <taxon>Bacteroidota</taxon>
        <taxon>Bacteroidia</taxon>
        <taxon>Bacteroidales</taxon>
        <taxon>Bacteroidaceae</taxon>
        <taxon>Bacteroides</taxon>
    </lineage>
</organism>
<evidence type="ECO:0000256" key="2">
    <source>
        <dbReference type="SAM" id="SignalP"/>
    </source>
</evidence>
<sequence length="472" mass="53079">MKMILMMMTALCCTVQVKADDQSYNLDTIRMEATIDATETYQYLKPTYQKGVVVTSPWNGNWFVNISGGTNAFMGTPLGCEDLFGRMQPSVGLAIGKWFTPSIGSRISYQGFNFKNSLLDKQEYHSVHADLLWNVLGTLYREDNELRWNLFPFVGVGMIHNKTNKHNPFAISYGLQAEYSFCKRVALTMEVSNATTFQSFDGQYRKNTLGDHMLNATVGLSFKIGKIGWKKPVDHLPYVQQNEWLTDWANSMREQNQVFSDRIDIQQKTLEQLKTILEIEGLLDKYKYLFDNENISQNKYPRNNYSGLNSLRARMKNSKWDGKSPLVSVSSETDNTNTSSTGAIQTDIASFANDSLTQSLVEGQIIGAPIYFFFEINSSQFKEESQNLNIEELARVAIKHGLHITLIGAADSSTGTATINEYLSKARVDYIADKLISKGVDSARIAKVFAGGIEEHSPNEANRHTKVVLSIS</sequence>
<proteinExistence type="predicted"/>
<evidence type="ECO:0000256" key="1">
    <source>
        <dbReference type="PROSITE-ProRule" id="PRU00473"/>
    </source>
</evidence>
<dbReference type="RefSeq" id="WP_074707935.1">
    <property type="nucleotide sequence ID" value="NZ_FNRP01000028.1"/>
</dbReference>
<evidence type="ECO:0000313" key="5">
    <source>
        <dbReference type="Proteomes" id="UP000183040"/>
    </source>
</evidence>
<dbReference type="InterPro" id="IPR006665">
    <property type="entry name" value="OmpA-like"/>
</dbReference>
<name>A0A1H4GD17_9BACE</name>
<dbReference type="SUPFAM" id="SSF56925">
    <property type="entry name" value="OMPA-like"/>
    <property type="match status" value="1"/>
</dbReference>
<gene>
    <name evidence="4" type="ORF">SAMN04487924_12827</name>
</gene>